<organism evidence="5 6">
    <name type="scientific">Fusarium zealandicum</name>
    <dbReference type="NCBI Taxonomy" id="1053134"/>
    <lineage>
        <taxon>Eukaryota</taxon>
        <taxon>Fungi</taxon>
        <taxon>Dikarya</taxon>
        <taxon>Ascomycota</taxon>
        <taxon>Pezizomycotina</taxon>
        <taxon>Sordariomycetes</taxon>
        <taxon>Hypocreomycetidae</taxon>
        <taxon>Hypocreales</taxon>
        <taxon>Nectriaceae</taxon>
        <taxon>Fusarium</taxon>
        <taxon>Fusarium staphyleae species complex</taxon>
    </lineage>
</organism>
<evidence type="ECO:0000313" key="6">
    <source>
        <dbReference type="Proteomes" id="UP000635477"/>
    </source>
</evidence>
<dbReference type="AlphaFoldDB" id="A0A8H4XNZ0"/>
<dbReference type="PANTHER" id="PTHR45856">
    <property type="entry name" value="ALPHA/BETA-HYDROLASES SUPERFAMILY PROTEIN"/>
    <property type="match status" value="1"/>
</dbReference>
<proteinExistence type="inferred from homology"/>
<reference evidence="5" key="2">
    <citation type="submission" date="2020-05" db="EMBL/GenBank/DDBJ databases">
        <authorList>
            <person name="Kim H.-S."/>
            <person name="Proctor R.H."/>
            <person name="Brown D.W."/>
        </authorList>
    </citation>
    <scope>NUCLEOTIDE SEQUENCE</scope>
    <source>
        <strain evidence="5">NRRL 22465</strain>
    </source>
</reference>
<dbReference type="Pfam" id="PF01764">
    <property type="entry name" value="Lipase_3"/>
    <property type="match status" value="1"/>
</dbReference>
<comment type="catalytic activity">
    <reaction evidence="2">
        <text>a diacylglycerol + H2O = a monoacylglycerol + a fatty acid + H(+)</text>
        <dbReference type="Rhea" id="RHEA:32731"/>
        <dbReference type="ChEBI" id="CHEBI:15377"/>
        <dbReference type="ChEBI" id="CHEBI:15378"/>
        <dbReference type="ChEBI" id="CHEBI:17408"/>
        <dbReference type="ChEBI" id="CHEBI:18035"/>
        <dbReference type="ChEBI" id="CHEBI:28868"/>
    </reaction>
</comment>
<dbReference type="InterPro" id="IPR051218">
    <property type="entry name" value="Sec_MonoDiacylglyc_Lipase"/>
</dbReference>
<sequence>MGSSTSRRVGKPSGSAMSVDNSLGASAAAVELSGALSETLQELDLGGNYSLDSVYFTKIQLMNDVTIGSLSGQLKRLLQQLDQEASKYTNSEISDDGASNRWNCSQAEAQLVSAAWKCARTTYDLESTLTDTTYCRFRHDHVLKHSITGTVKAMTSTVVEPVAESDLLPVLVIAVRGSANKMDHIVNANSGPKATDDFLHLDLLNQPDVQAHSGFLNSAWALDDIISERINKYIKTAKSGSGRKPRILFTGHSAGGAVASLFYLHYLSNQGFAESASFSCVTFGAPPCLTAPIDLSSHVPSSKTLCLNIINEFDIVSRADKPYILSLVDLVRSKLELPTETPVSNQDRSEDIVAAALDATQAAETAPLPSLSSFYTEPEGDFSSTDPNFWRLPQPLYHHVGTRVVFAMRLAGHEIGLRAVEVPPLEFQQLLFCRIAVHFKARYGERVEMLESGRFNHRLGWEDRHTGVV</sequence>
<dbReference type="PANTHER" id="PTHR45856:SF21">
    <property type="entry name" value="FUNGAL LIPASE-LIKE DOMAIN-CONTAINING PROTEIN"/>
    <property type="match status" value="1"/>
</dbReference>
<dbReference type="GO" id="GO:0006629">
    <property type="term" value="P:lipid metabolic process"/>
    <property type="evidence" value="ECO:0007669"/>
    <property type="project" value="InterPro"/>
</dbReference>
<protein>
    <recommendedName>
        <fullName evidence="4">Fungal lipase-type domain-containing protein</fullName>
    </recommendedName>
</protein>
<reference evidence="5" key="1">
    <citation type="journal article" date="2020" name="BMC Genomics">
        <title>Correction to: Identification and distribution of gene clusters required for synthesis of sphingolipid metabolism inhibitors in diverse species of the filamentous fungus Fusarium.</title>
        <authorList>
            <person name="Kim H.S."/>
            <person name="Lohmar J.M."/>
            <person name="Busman M."/>
            <person name="Brown D.W."/>
            <person name="Naumann T.A."/>
            <person name="Divon H.H."/>
            <person name="Lysoe E."/>
            <person name="Uhlig S."/>
            <person name="Proctor R.H."/>
        </authorList>
    </citation>
    <scope>NUCLEOTIDE SEQUENCE</scope>
    <source>
        <strain evidence="5">NRRL 22465</strain>
    </source>
</reference>
<dbReference type="EMBL" id="JABEYC010000114">
    <property type="protein sequence ID" value="KAF4982511.1"/>
    <property type="molecule type" value="Genomic_DNA"/>
</dbReference>
<accession>A0A8H4XNZ0</accession>
<evidence type="ECO:0000256" key="2">
    <source>
        <dbReference type="ARBA" id="ARBA00047591"/>
    </source>
</evidence>
<comment type="similarity">
    <text evidence="1">Belongs to the AB hydrolase superfamily. Lipase family. Class 3 subfamily.</text>
</comment>
<dbReference type="InterPro" id="IPR029058">
    <property type="entry name" value="AB_hydrolase_fold"/>
</dbReference>
<keyword evidence="6" id="KW-1185">Reference proteome</keyword>
<dbReference type="CDD" id="cd00519">
    <property type="entry name" value="Lipase_3"/>
    <property type="match status" value="1"/>
</dbReference>
<comment type="catalytic activity">
    <reaction evidence="3">
        <text>a monoacylglycerol + H2O = glycerol + a fatty acid + H(+)</text>
        <dbReference type="Rhea" id="RHEA:15245"/>
        <dbReference type="ChEBI" id="CHEBI:15377"/>
        <dbReference type="ChEBI" id="CHEBI:15378"/>
        <dbReference type="ChEBI" id="CHEBI:17408"/>
        <dbReference type="ChEBI" id="CHEBI:17754"/>
        <dbReference type="ChEBI" id="CHEBI:28868"/>
    </reaction>
</comment>
<dbReference type="Gene3D" id="3.40.50.1820">
    <property type="entry name" value="alpha/beta hydrolase"/>
    <property type="match status" value="1"/>
</dbReference>
<evidence type="ECO:0000259" key="4">
    <source>
        <dbReference type="Pfam" id="PF01764"/>
    </source>
</evidence>
<dbReference type="InterPro" id="IPR002921">
    <property type="entry name" value="Fungal_lipase-type"/>
</dbReference>
<evidence type="ECO:0000256" key="3">
    <source>
        <dbReference type="ARBA" id="ARBA00048461"/>
    </source>
</evidence>
<dbReference type="OrthoDB" id="426718at2759"/>
<evidence type="ECO:0000313" key="5">
    <source>
        <dbReference type="EMBL" id="KAF4982511.1"/>
    </source>
</evidence>
<feature type="domain" description="Fungal lipase-type" evidence="4">
    <location>
        <begin position="172"/>
        <end position="319"/>
    </location>
</feature>
<dbReference type="Proteomes" id="UP000635477">
    <property type="component" value="Unassembled WGS sequence"/>
</dbReference>
<name>A0A8H4XNZ0_9HYPO</name>
<gene>
    <name evidence="5" type="ORF">FZEAL_1882</name>
</gene>
<dbReference type="SUPFAM" id="SSF53474">
    <property type="entry name" value="alpha/beta-Hydrolases"/>
    <property type="match status" value="1"/>
</dbReference>
<comment type="caution">
    <text evidence="5">The sequence shown here is derived from an EMBL/GenBank/DDBJ whole genome shotgun (WGS) entry which is preliminary data.</text>
</comment>
<evidence type="ECO:0000256" key="1">
    <source>
        <dbReference type="ARBA" id="ARBA00043996"/>
    </source>
</evidence>